<organism evidence="1 2">
    <name type="scientific">Dactylosporangium fulvum</name>
    <dbReference type="NCBI Taxonomy" id="53359"/>
    <lineage>
        <taxon>Bacteria</taxon>
        <taxon>Bacillati</taxon>
        <taxon>Actinomycetota</taxon>
        <taxon>Actinomycetes</taxon>
        <taxon>Micromonosporales</taxon>
        <taxon>Micromonosporaceae</taxon>
        <taxon>Dactylosporangium</taxon>
    </lineage>
</organism>
<proteinExistence type="predicted"/>
<keyword evidence="2" id="KW-1185">Reference proteome</keyword>
<evidence type="ECO:0000313" key="2">
    <source>
        <dbReference type="Proteomes" id="UP001059617"/>
    </source>
</evidence>
<dbReference type="Proteomes" id="UP001059617">
    <property type="component" value="Chromosome"/>
</dbReference>
<gene>
    <name evidence="1" type="ORF">Dfulv_17150</name>
</gene>
<reference evidence="1" key="2">
    <citation type="submission" date="2022-09" db="EMBL/GenBank/DDBJ databases">
        <title>Biosynthetic gene clusters of Dactylosporangioum fulvum.</title>
        <authorList>
            <person name="Caradec T."/>
        </authorList>
    </citation>
    <scope>NUCLEOTIDE SEQUENCE</scope>
    <source>
        <strain evidence="1">NRRL B-16292</strain>
    </source>
</reference>
<dbReference type="InterPro" id="IPR058154">
    <property type="entry name" value="Bxb1_TTP-like"/>
</dbReference>
<accession>A0ABY5W940</accession>
<dbReference type="Pfam" id="PF25681">
    <property type="entry name" value="Phage_TTP_17"/>
    <property type="match status" value="1"/>
</dbReference>
<sequence length="192" mass="20491">MSDNRNLLAGISATGADGTGLVWMAPTGSTAPTDATTALAVAWQNMGGITEAGISVKQSLSTTKKKFYGSTSIQRTLVTEQEMTIDVVFGETNARVMEVFWRKALNSITPTAVTGAFGTTGGNYTRQLYALVADMVDATNRMRLYFPQVEVTAQTDLKIANSESLDWGVTLTAYPDTSGNTVYPLFALPNLG</sequence>
<name>A0ABY5W940_9ACTN</name>
<evidence type="ECO:0008006" key="3">
    <source>
        <dbReference type="Google" id="ProtNLM"/>
    </source>
</evidence>
<dbReference type="RefSeq" id="WP_259864223.1">
    <property type="nucleotide sequence ID" value="NZ_BAAAST010000130.1"/>
</dbReference>
<dbReference type="EMBL" id="CP073720">
    <property type="protein sequence ID" value="UWP85875.1"/>
    <property type="molecule type" value="Genomic_DNA"/>
</dbReference>
<reference evidence="1" key="1">
    <citation type="submission" date="2021-04" db="EMBL/GenBank/DDBJ databases">
        <authorList>
            <person name="Hartkoorn R.C."/>
            <person name="Beaudoing E."/>
            <person name="Hot D."/>
        </authorList>
    </citation>
    <scope>NUCLEOTIDE SEQUENCE</scope>
    <source>
        <strain evidence="1">NRRL B-16292</strain>
    </source>
</reference>
<protein>
    <recommendedName>
        <fullName evidence="3">Major tail protein</fullName>
    </recommendedName>
</protein>
<evidence type="ECO:0000313" key="1">
    <source>
        <dbReference type="EMBL" id="UWP85875.1"/>
    </source>
</evidence>